<dbReference type="GO" id="GO:0043565">
    <property type="term" value="F:sequence-specific DNA binding"/>
    <property type="evidence" value="ECO:0007669"/>
    <property type="project" value="InterPro"/>
</dbReference>
<dbReference type="InterPro" id="IPR009057">
    <property type="entry name" value="Homeodomain-like_sf"/>
</dbReference>
<dbReference type="InterPro" id="IPR018060">
    <property type="entry name" value="HTH_AraC"/>
</dbReference>
<dbReference type="Proteomes" id="UP000043764">
    <property type="component" value="Unassembled WGS sequence"/>
</dbReference>
<dbReference type="PROSITE" id="PS01124">
    <property type="entry name" value="HTH_ARAC_FAMILY_2"/>
    <property type="match status" value="1"/>
</dbReference>
<accession>A0A0H5CY63</accession>
<organism evidence="5 6">
    <name type="scientific">Phaeobacter italicus</name>
    <dbReference type="NCBI Taxonomy" id="481446"/>
    <lineage>
        <taxon>Bacteria</taxon>
        <taxon>Pseudomonadati</taxon>
        <taxon>Pseudomonadota</taxon>
        <taxon>Alphaproteobacteria</taxon>
        <taxon>Rhodobacterales</taxon>
        <taxon>Roseobacteraceae</taxon>
        <taxon>Phaeobacter</taxon>
    </lineage>
</organism>
<keyword evidence="6" id="KW-1185">Reference proteome</keyword>
<dbReference type="PANTHER" id="PTHR43436:SF1">
    <property type="entry name" value="TRANSCRIPTIONAL REGULATORY PROTEIN"/>
    <property type="match status" value="1"/>
</dbReference>
<evidence type="ECO:0000313" key="5">
    <source>
        <dbReference type="EMBL" id="CRL09972.1"/>
    </source>
</evidence>
<proteinExistence type="predicted"/>
<keyword evidence="1" id="KW-0805">Transcription regulation</keyword>
<evidence type="ECO:0000256" key="2">
    <source>
        <dbReference type="ARBA" id="ARBA00023125"/>
    </source>
</evidence>
<protein>
    <submittedName>
        <fullName evidence="5">L-rhamnose operon regulatory protein RhaS</fullName>
    </submittedName>
</protein>
<dbReference type="EMBL" id="CVRL01000009">
    <property type="protein sequence ID" value="CRL09972.1"/>
    <property type="molecule type" value="Genomic_DNA"/>
</dbReference>
<evidence type="ECO:0000256" key="1">
    <source>
        <dbReference type="ARBA" id="ARBA00023015"/>
    </source>
</evidence>
<reference evidence="6" key="1">
    <citation type="submission" date="2015-05" db="EMBL/GenBank/DDBJ databases">
        <authorList>
            <person name="Rodrigo-Torres Lidia"/>
            <person name="Arahal R.David."/>
        </authorList>
    </citation>
    <scope>NUCLEOTIDE SEQUENCE [LARGE SCALE GENOMIC DNA]</scope>
    <source>
        <strain evidence="6">CECT 7321</strain>
    </source>
</reference>
<dbReference type="AlphaFoldDB" id="A0A0H5CY63"/>
<dbReference type="Pfam" id="PF06719">
    <property type="entry name" value="AraC_N"/>
    <property type="match status" value="1"/>
</dbReference>
<keyword evidence="3" id="KW-0804">Transcription</keyword>
<dbReference type="GO" id="GO:0003700">
    <property type="term" value="F:DNA-binding transcription factor activity"/>
    <property type="evidence" value="ECO:0007669"/>
    <property type="project" value="InterPro"/>
</dbReference>
<dbReference type="PROSITE" id="PS00041">
    <property type="entry name" value="HTH_ARAC_FAMILY_1"/>
    <property type="match status" value="1"/>
</dbReference>
<dbReference type="Pfam" id="PF12833">
    <property type="entry name" value="HTH_18"/>
    <property type="match status" value="1"/>
</dbReference>
<dbReference type="SMART" id="SM00342">
    <property type="entry name" value="HTH_ARAC"/>
    <property type="match status" value="1"/>
</dbReference>
<feature type="domain" description="HTH araC/xylS-type" evidence="4">
    <location>
        <begin position="193"/>
        <end position="291"/>
    </location>
</feature>
<evidence type="ECO:0000256" key="3">
    <source>
        <dbReference type="ARBA" id="ARBA00023163"/>
    </source>
</evidence>
<dbReference type="STRING" id="481446.NIT7645_03684"/>
<evidence type="ECO:0000259" key="4">
    <source>
        <dbReference type="PROSITE" id="PS01124"/>
    </source>
</evidence>
<sequence>MVPDDLVRDVFEFVQTNGEMGEACPTGIDGFIAISNTQTTECSATFYEPIMCLVLQGAKEAHARNRVVRYSAGDTLIVSHAVALEAAVIQASPQHPYTALALHLDMSILRSMADEIGGLEENSVAGHSVDADVSDRALIDAVSRLFRLSRDPVEAKALAPLVLREIHFRLLRAGHGRMLRQLLRQDSPASRISKAIAVLRSDFRESIAVADLAAFAGMSPSAFHEHFKAVTATTPLQYQKDLRLLEARQLLLSGGVSVAGAAYDVGYESPTQFSREFSRKFGASPSDIKSRAGAVVV</sequence>
<dbReference type="InterPro" id="IPR009594">
    <property type="entry name" value="Tscrpt_reg_HTH_AraC_N"/>
</dbReference>
<dbReference type="PANTHER" id="PTHR43436">
    <property type="entry name" value="ARAC-FAMILY TRANSCRIPTIONAL REGULATOR"/>
    <property type="match status" value="1"/>
</dbReference>
<name>A0A0H5CY63_9RHOB</name>
<dbReference type="RefSeq" id="WP_050672671.1">
    <property type="nucleotide sequence ID" value="NZ_CAKZKN010000114.1"/>
</dbReference>
<gene>
    <name evidence="5" type="primary">rhaS</name>
    <name evidence="5" type="ORF">NIT7321_00809</name>
</gene>
<dbReference type="InterPro" id="IPR018062">
    <property type="entry name" value="HTH_AraC-typ_CS"/>
</dbReference>
<evidence type="ECO:0000313" key="6">
    <source>
        <dbReference type="Proteomes" id="UP000043764"/>
    </source>
</evidence>
<dbReference type="Gene3D" id="1.10.10.60">
    <property type="entry name" value="Homeodomain-like"/>
    <property type="match status" value="2"/>
</dbReference>
<dbReference type="SUPFAM" id="SSF46689">
    <property type="entry name" value="Homeodomain-like"/>
    <property type="match status" value="2"/>
</dbReference>
<keyword evidence="2" id="KW-0238">DNA-binding</keyword>